<dbReference type="PANTHER" id="PTHR33702">
    <property type="entry name" value="BNAA09G40010D PROTEIN"/>
    <property type="match status" value="1"/>
</dbReference>
<organism evidence="1 2">
    <name type="scientific">Citrus x changshan-huyou</name>
    <dbReference type="NCBI Taxonomy" id="2935761"/>
    <lineage>
        <taxon>Eukaryota</taxon>
        <taxon>Viridiplantae</taxon>
        <taxon>Streptophyta</taxon>
        <taxon>Embryophyta</taxon>
        <taxon>Tracheophyta</taxon>
        <taxon>Spermatophyta</taxon>
        <taxon>Magnoliopsida</taxon>
        <taxon>eudicotyledons</taxon>
        <taxon>Gunneridae</taxon>
        <taxon>Pentapetalae</taxon>
        <taxon>rosids</taxon>
        <taxon>malvids</taxon>
        <taxon>Sapindales</taxon>
        <taxon>Rutaceae</taxon>
        <taxon>Aurantioideae</taxon>
        <taxon>Citrus</taxon>
    </lineage>
</organism>
<dbReference type="AlphaFoldDB" id="A0AAP0MZY4"/>
<gene>
    <name evidence="1" type="ORF">WN944_011614</name>
</gene>
<evidence type="ECO:0000313" key="1">
    <source>
        <dbReference type="EMBL" id="KAK9223172.1"/>
    </source>
</evidence>
<keyword evidence="2" id="KW-1185">Reference proteome</keyword>
<proteinExistence type="predicted"/>
<sequence length="272" mass="31395">MVILRCEYYESLKRSWSGRNYQKGMNFGKAHRKRKLKIIRLGGAAPACWLWRIKRTPKLLWKIVSPIKVLVKFHDAYVDTMIRLTNKMANPNSNGGFAGARRKKVAKTQQVLLVSSGEEVHSKLVQQIWKLRYWRRRKYRQRIKSGSQSKRKKPHVLRLGGDDAPRQRRWRLRRITKLRWKIISPIKLLAKLQDAYVDMMICLAKKLANSSSNGGFLKGKKVTKSPQASLVVSSGEQVDSRLVMEIYKQLAASRQLSTEDVIGEALLEPISE</sequence>
<name>A0AAP0MZY4_9ROSI</name>
<dbReference type="PANTHER" id="PTHR33702:SF2">
    <property type="match status" value="1"/>
</dbReference>
<dbReference type="EMBL" id="JBCGBO010000002">
    <property type="protein sequence ID" value="KAK9223172.1"/>
    <property type="molecule type" value="Genomic_DNA"/>
</dbReference>
<dbReference type="Proteomes" id="UP001428341">
    <property type="component" value="Unassembled WGS sequence"/>
</dbReference>
<evidence type="ECO:0000313" key="2">
    <source>
        <dbReference type="Proteomes" id="UP001428341"/>
    </source>
</evidence>
<accession>A0AAP0MZY4</accession>
<protein>
    <submittedName>
        <fullName evidence="1">Uncharacterized protein</fullName>
    </submittedName>
</protein>
<comment type="caution">
    <text evidence="1">The sequence shown here is derived from an EMBL/GenBank/DDBJ whole genome shotgun (WGS) entry which is preliminary data.</text>
</comment>
<reference evidence="1 2" key="1">
    <citation type="submission" date="2024-05" db="EMBL/GenBank/DDBJ databases">
        <title>Haplotype-resolved chromosome-level genome assembly of Huyou (Citrus changshanensis).</title>
        <authorList>
            <person name="Miao C."/>
            <person name="Chen W."/>
            <person name="Wu Y."/>
            <person name="Wang L."/>
            <person name="Zhao S."/>
            <person name="Grierson D."/>
            <person name="Xu C."/>
            <person name="Chen K."/>
        </authorList>
    </citation>
    <scope>NUCLEOTIDE SEQUENCE [LARGE SCALE GENOMIC DNA]</scope>
    <source>
        <strain evidence="1">01-14</strain>
        <tissue evidence="1">Leaf</tissue>
    </source>
</reference>